<dbReference type="InterPro" id="IPR013328">
    <property type="entry name" value="6PGD_dom2"/>
</dbReference>
<evidence type="ECO:0000259" key="1">
    <source>
        <dbReference type="Pfam" id="PF21761"/>
    </source>
</evidence>
<evidence type="ECO:0000313" key="3">
    <source>
        <dbReference type="Proteomes" id="UP001236014"/>
    </source>
</evidence>
<sequence length="64" mass="6636">MSSVDINARGPAHLVEASRGLDATVPAAVRELFDRAVARGHGAHGVASVVEVIRQPSAEVHVQA</sequence>
<proteinExistence type="predicted"/>
<dbReference type="InterPro" id="IPR048666">
    <property type="entry name" value="RedAm-like_C"/>
</dbReference>
<feature type="domain" description="NADPH-dependent reductive aminase-like C-terminal" evidence="1">
    <location>
        <begin position="2"/>
        <end position="55"/>
    </location>
</feature>
<dbReference type="KEGG" id="acab:QRX50_02780"/>
<evidence type="ECO:0000313" key="2">
    <source>
        <dbReference type="EMBL" id="WIX79743.1"/>
    </source>
</evidence>
<dbReference type="AlphaFoldDB" id="A0A9Y2IJI7"/>
<dbReference type="Proteomes" id="UP001236014">
    <property type="component" value="Chromosome"/>
</dbReference>
<accession>A0A9Y2IJI7</accession>
<keyword evidence="3" id="KW-1185">Reference proteome</keyword>
<reference evidence="2 3" key="1">
    <citation type="submission" date="2023-06" db="EMBL/GenBank/DDBJ databases">
        <authorList>
            <person name="Oyuntsetseg B."/>
            <person name="Kim S.B."/>
        </authorList>
    </citation>
    <scope>NUCLEOTIDE SEQUENCE [LARGE SCALE GENOMIC DNA]</scope>
    <source>
        <strain evidence="2 3">2-15</strain>
    </source>
</reference>
<dbReference type="Pfam" id="PF21761">
    <property type="entry name" value="RedAm-like_C"/>
    <property type="match status" value="1"/>
</dbReference>
<gene>
    <name evidence="2" type="ORF">QRX50_02780</name>
</gene>
<dbReference type="Gene3D" id="1.10.1040.10">
    <property type="entry name" value="N-(1-d-carboxylethyl)-l-norvaline Dehydrogenase, domain 2"/>
    <property type="match status" value="1"/>
</dbReference>
<protein>
    <recommendedName>
        <fullName evidence="1">NADPH-dependent reductive aminase-like C-terminal domain-containing protein</fullName>
    </recommendedName>
</protein>
<organism evidence="2 3">
    <name type="scientific">Amycolatopsis carbonis</name>
    <dbReference type="NCBI Taxonomy" id="715471"/>
    <lineage>
        <taxon>Bacteria</taxon>
        <taxon>Bacillati</taxon>
        <taxon>Actinomycetota</taxon>
        <taxon>Actinomycetes</taxon>
        <taxon>Pseudonocardiales</taxon>
        <taxon>Pseudonocardiaceae</taxon>
        <taxon>Amycolatopsis</taxon>
    </lineage>
</organism>
<dbReference type="EMBL" id="CP127294">
    <property type="protein sequence ID" value="WIX79743.1"/>
    <property type="molecule type" value="Genomic_DNA"/>
</dbReference>
<name>A0A9Y2IJI7_9PSEU</name>